<feature type="domain" description="Tyr recombinase" evidence="4">
    <location>
        <begin position="1"/>
        <end position="152"/>
    </location>
</feature>
<dbReference type="CDD" id="cd00801">
    <property type="entry name" value="INT_P4_C"/>
    <property type="match status" value="1"/>
</dbReference>
<dbReference type="EMBL" id="CP059265">
    <property type="protein sequence ID" value="QLQ32168.1"/>
    <property type="molecule type" value="Genomic_DNA"/>
</dbReference>
<protein>
    <submittedName>
        <fullName evidence="5">Site-specific integrase</fullName>
    </submittedName>
</protein>
<dbReference type="Pfam" id="PF00589">
    <property type="entry name" value="Phage_integrase"/>
    <property type="match status" value="1"/>
</dbReference>
<dbReference type="Proteomes" id="UP000510621">
    <property type="component" value="Chromosome"/>
</dbReference>
<gene>
    <name evidence="5" type="ORF">HZT40_11885</name>
</gene>
<dbReference type="InterPro" id="IPR013762">
    <property type="entry name" value="Integrase-like_cat_sf"/>
</dbReference>
<evidence type="ECO:0000256" key="1">
    <source>
        <dbReference type="ARBA" id="ARBA00008857"/>
    </source>
</evidence>
<dbReference type="GO" id="GO:0015074">
    <property type="term" value="P:DNA integration"/>
    <property type="evidence" value="ECO:0007669"/>
    <property type="project" value="UniProtKB-KW"/>
</dbReference>
<dbReference type="InterPro" id="IPR050808">
    <property type="entry name" value="Phage_Integrase"/>
</dbReference>
<keyword evidence="3" id="KW-0233">DNA recombination</keyword>
<dbReference type="KEGG" id="this:HZT40_11885"/>
<name>A0A7L6ASY9_9GAMM</name>
<accession>A0A7L6ASY9</accession>
<reference evidence="5" key="1">
    <citation type="submission" date="2020-06" db="EMBL/GenBank/DDBJ databases">
        <title>Analysis procedures for assessing recovery of high quality, complete, closed genomes from Nanopore long read metagenome sequencing.</title>
        <authorList>
            <person name="Bessarab I."/>
            <person name="Arumugam K."/>
            <person name="Haryono M."/>
            <person name="Liu X."/>
            <person name="Roy S."/>
            <person name="Zuniga-Montanez R.E."/>
            <person name="Qiu G."/>
            <person name="Drautz-Moses D.I."/>
            <person name="Law Y.Y."/>
            <person name="Wuertz S."/>
            <person name="Lauro F.M."/>
            <person name="Huson D.H."/>
            <person name="Williams R.B."/>
        </authorList>
    </citation>
    <scope>NUCLEOTIDE SEQUENCE [LARGE SCALE GENOMIC DNA]</scope>
    <source>
        <strain evidence="5">SSD2</strain>
    </source>
</reference>
<keyword evidence="2" id="KW-0229">DNA integration</keyword>
<dbReference type="InterPro" id="IPR002104">
    <property type="entry name" value="Integrase_catalytic"/>
</dbReference>
<comment type="similarity">
    <text evidence="1">Belongs to the 'phage' integrase family.</text>
</comment>
<dbReference type="Gene3D" id="1.10.443.10">
    <property type="entry name" value="Intergrase catalytic core"/>
    <property type="match status" value="1"/>
</dbReference>
<dbReference type="SUPFAM" id="SSF56349">
    <property type="entry name" value="DNA breaking-rejoining enzymes"/>
    <property type="match status" value="1"/>
</dbReference>
<dbReference type="PANTHER" id="PTHR30629">
    <property type="entry name" value="PROPHAGE INTEGRASE"/>
    <property type="match status" value="1"/>
</dbReference>
<evidence type="ECO:0000259" key="4">
    <source>
        <dbReference type="PROSITE" id="PS51898"/>
    </source>
</evidence>
<sequence length="178" mass="20215">MRVAILFTMRTLARTGETCFAKWDEFDLTAKTWTLAPARMKMKREHIVPLPDQVIELLERLRPLTGDKEYIFTIKLTGKPISENGMLAALYRNGYKGKLTIHGLRGTGSTILNGAGFRGEVVETALAHKEKDAIRGAYNHALYLEERREMLQWYGDLLDEMRDGAKVMPTHHKRGANA</sequence>
<dbReference type="AlphaFoldDB" id="A0A7L6ASY9"/>
<proteinExistence type="inferred from homology"/>
<dbReference type="InterPro" id="IPR011010">
    <property type="entry name" value="DNA_brk_join_enz"/>
</dbReference>
<dbReference type="GO" id="GO:0006310">
    <property type="term" value="P:DNA recombination"/>
    <property type="evidence" value="ECO:0007669"/>
    <property type="project" value="UniProtKB-KW"/>
</dbReference>
<dbReference type="PROSITE" id="PS51898">
    <property type="entry name" value="TYR_RECOMBINASE"/>
    <property type="match status" value="1"/>
</dbReference>
<evidence type="ECO:0000256" key="2">
    <source>
        <dbReference type="ARBA" id="ARBA00022908"/>
    </source>
</evidence>
<evidence type="ECO:0000256" key="3">
    <source>
        <dbReference type="ARBA" id="ARBA00023172"/>
    </source>
</evidence>
<evidence type="ECO:0000313" key="6">
    <source>
        <dbReference type="Proteomes" id="UP000510621"/>
    </source>
</evidence>
<dbReference type="GO" id="GO:0003677">
    <property type="term" value="F:DNA binding"/>
    <property type="evidence" value="ECO:0007669"/>
    <property type="project" value="InterPro"/>
</dbReference>
<dbReference type="PANTHER" id="PTHR30629:SF2">
    <property type="entry name" value="PROPHAGE INTEGRASE INTS-RELATED"/>
    <property type="match status" value="1"/>
</dbReference>
<organism evidence="5 6">
    <name type="scientific">Candidatus Thiothrix singaporensis</name>
    <dbReference type="NCBI Taxonomy" id="2799669"/>
    <lineage>
        <taxon>Bacteria</taxon>
        <taxon>Pseudomonadati</taxon>
        <taxon>Pseudomonadota</taxon>
        <taxon>Gammaproteobacteria</taxon>
        <taxon>Thiotrichales</taxon>
        <taxon>Thiotrichaceae</taxon>
        <taxon>Thiothrix</taxon>
    </lineage>
</organism>
<evidence type="ECO:0000313" key="5">
    <source>
        <dbReference type="EMBL" id="QLQ32168.1"/>
    </source>
</evidence>
<keyword evidence="6" id="KW-1185">Reference proteome</keyword>